<accession>A0A068Z4D2</accession>
<dbReference type="EMBL" id="CP050857">
    <property type="protein sequence ID" value="QLH64521.1"/>
    <property type="molecule type" value="Genomic_DNA"/>
</dbReference>
<name>A0A068Z4D2_9GAMM</name>
<sequence>MSNRTTATLLVAIICCTSLPASAGHCRAGSAAQAGSEAGYTAAKKASDAWAARESQTAGQVQHCLDGIRNISISLPHLPNLQDMINQASEQVCSAMTDKINHYLPDNIDPWQSYGM</sequence>
<evidence type="ECO:0000313" key="2">
    <source>
        <dbReference type="EMBL" id="QLH64521.1"/>
    </source>
</evidence>
<keyword evidence="2" id="KW-0614">Plasmid</keyword>
<dbReference type="Proteomes" id="UP000042738">
    <property type="component" value="Plasmid pSsAf2.3-2"/>
</dbReference>
<organism evidence="2 3">
    <name type="scientific">Serratia symbiotica</name>
    <dbReference type="NCBI Taxonomy" id="138074"/>
    <lineage>
        <taxon>Bacteria</taxon>
        <taxon>Pseudomonadati</taxon>
        <taxon>Pseudomonadota</taxon>
        <taxon>Gammaproteobacteria</taxon>
        <taxon>Enterobacterales</taxon>
        <taxon>Yersiniaceae</taxon>
        <taxon>Serratia</taxon>
    </lineage>
</organism>
<feature type="signal peptide" evidence="1">
    <location>
        <begin position="1"/>
        <end position="23"/>
    </location>
</feature>
<protein>
    <submittedName>
        <fullName evidence="2">Conjugal transfer protein</fullName>
    </submittedName>
</protein>
<dbReference type="GeneID" id="93738169"/>
<dbReference type="AlphaFoldDB" id="A0A068Z4D2"/>
<dbReference type="RefSeq" id="WP_040264739.1">
    <property type="nucleotide sequence ID" value="NZ_CP050857.1"/>
</dbReference>
<gene>
    <name evidence="2" type="ORF">SYMBAF_16980</name>
</gene>
<dbReference type="STRING" id="138074.SYMBAF_190021"/>
<geneLocation type="plasmid" evidence="2 3">
    <name>pSsAf2.3-2</name>
</geneLocation>
<evidence type="ECO:0000256" key="1">
    <source>
        <dbReference type="SAM" id="SignalP"/>
    </source>
</evidence>
<reference evidence="2 3" key="1">
    <citation type="journal article" date="2014" name="Genome Announc.">
        <title>Whole-Genome Sequence of Serratia symbiotica Strain CWBI-2.3T, a Free-Living Symbiont of the Black Bean Aphid Aphis fabae.</title>
        <authorList>
            <person name="Foray V."/>
            <person name="Grigorescu A.S."/>
            <person name="Sabri A."/>
            <person name="Haubruge E."/>
            <person name="Lognay G."/>
            <person name="Francis F."/>
            <person name="Fauconnier M.L."/>
            <person name="Hance T."/>
            <person name="Thonart P."/>
        </authorList>
    </citation>
    <scope>NUCLEOTIDE SEQUENCE [LARGE SCALE GENOMIC DNA]</scope>
    <source>
        <strain evidence="2">CWBI-2.3</strain>
        <plasmid evidence="2 3">pSsAf2.3-2</plasmid>
    </source>
</reference>
<feature type="chain" id="PRO_5030002355" evidence="1">
    <location>
        <begin position="24"/>
        <end position="116"/>
    </location>
</feature>
<evidence type="ECO:0000313" key="3">
    <source>
        <dbReference type="Proteomes" id="UP000042738"/>
    </source>
</evidence>
<proteinExistence type="predicted"/>
<keyword evidence="1" id="KW-0732">Signal</keyword>